<keyword evidence="2" id="KW-0472">Membrane</keyword>
<protein>
    <submittedName>
        <fullName evidence="4">PAS domain-containing protein</fullName>
    </submittedName>
</protein>
<dbReference type="InterPro" id="IPR000014">
    <property type="entry name" value="PAS"/>
</dbReference>
<feature type="transmembrane region" description="Helical" evidence="2">
    <location>
        <begin position="6"/>
        <end position="25"/>
    </location>
</feature>
<feature type="domain" description="PAS" evidence="3">
    <location>
        <begin position="390"/>
        <end position="456"/>
    </location>
</feature>
<feature type="domain" description="PAS" evidence="3">
    <location>
        <begin position="260"/>
        <end position="327"/>
    </location>
</feature>
<dbReference type="InterPro" id="IPR035965">
    <property type="entry name" value="PAS-like_dom_sf"/>
</dbReference>
<dbReference type="STRING" id="65735.SAMN04488075_2700"/>
<reference evidence="5" key="1">
    <citation type="submission" date="2016-10" db="EMBL/GenBank/DDBJ databases">
        <authorList>
            <person name="Varghese N."/>
            <person name="Submissions S."/>
        </authorList>
    </citation>
    <scope>NUCLEOTIDE SEQUENCE [LARGE SCALE GENOMIC DNA]</scope>
    <source>
        <strain evidence="5">DSM 11593</strain>
    </source>
</reference>
<dbReference type="AlphaFoldDB" id="A0A1H6NDK2"/>
<organism evidence="4 5">
    <name type="scientific">Paracoccus alkenifer</name>
    <dbReference type="NCBI Taxonomy" id="65735"/>
    <lineage>
        <taxon>Bacteria</taxon>
        <taxon>Pseudomonadati</taxon>
        <taxon>Pseudomonadota</taxon>
        <taxon>Alphaproteobacteria</taxon>
        <taxon>Rhodobacterales</taxon>
        <taxon>Paracoccaceae</taxon>
        <taxon>Paracoccus</taxon>
    </lineage>
</organism>
<dbReference type="SUPFAM" id="SSF55785">
    <property type="entry name" value="PYP-like sensor domain (PAS domain)"/>
    <property type="match status" value="3"/>
</dbReference>
<evidence type="ECO:0000256" key="2">
    <source>
        <dbReference type="SAM" id="Phobius"/>
    </source>
</evidence>
<keyword evidence="2" id="KW-1133">Transmembrane helix</keyword>
<dbReference type="Gene3D" id="3.30.450.20">
    <property type="entry name" value="PAS domain"/>
    <property type="match status" value="1"/>
</dbReference>
<keyword evidence="2" id="KW-0812">Transmembrane</keyword>
<dbReference type="SMART" id="SM00091">
    <property type="entry name" value="PAS"/>
    <property type="match status" value="3"/>
</dbReference>
<gene>
    <name evidence="4" type="ORF">SAMN04488075_2700</name>
</gene>
<dbReference type="Proteomes" id="UP000199125">
    <property type="component" value="Unassembled WGS sequence"/>
</dbReference>
<dbReference type="OrthoDB" id="9797304at2"/>
<proteinExistence type="predicted"/>
<keyword evidence="5" id="KW-1185">Reference proteome</keyword>
<dbReference type="EMBL" id="FNXG01000005">
    <property type="protein sequence ID" value="SEI08140.1"/>
    <property type="molecule type" value="Genomic_DNA"/>
</dbReference>
<evidence type="ECO:0000256" key="1">
    <source>
        <dbReference type="SAM" id="MobiDB-lite"/>
    </source>
</evidence>
<accession>A0A1H6NDK2</accession>
<feature type="region of interest" description="Disordered" evidence="1">
    <location>
        <begin position="513"/>
        <end position="534"/>
    </location>
</feature>
<dbReference type="Pfam" id="PF12860">
    <property type="entry name" value="PAS_7"/>
    <property type="match status" value="1"/>
</dbReference>
<dbReference type="Pfam" id="PF13188">
    <property type="entry name" value="PAS_8"/>
    <property type="match status" value="1"/>
</dbReference>
<feature type="domain" description="PAS" evidence="3">
    <location>
        <begin position="155"/>
        <end position="221"/>
    </location>
</feature>
<evidence type="ECO:0000259" key="3">
    <source>
        <dbReference type="SMART" id="SM00091"/>
    </source>
</evidence>
<evidence type="ECO:0000313" key="5">
    <source>
        <dbReference type="Proteomes" id="UP000199125"/>
    </source>
</evidence>
<dbReference type="RefSeq" id="WP_090848616.1">
    <property type="nucleotide sequence ID" value="NZ_FNXG01000005.1"/>
</dbReference>
<sequence>MTDGYTVAAAILTGVVSVLLGLGLAHRFGRRASPGPAASLLPPSEQIALLFHDRRLIDATAPARSLLDALPGQDDWAKLWGWLAQRFDQPHLLLDLAAAQGAATLRAGDGLSGLRLDIEDAGHGILRVQLVDRDLEQAGIMVNAHALAAMEQELSVLRESVDQAPVLIWREDRDGHVTWANAAYLQQAEARHPDETSWPLPRLIELPTDAQGSPRAELRIGDRVRWFDCHLQPAGQQRAVFAVPADDAVRAERSLREFVQTLTKTFADLPIGLAIFDRDRRLQLFNPALIDLTRLDIGFLAARPTLFALLDGLRELRMAPEPRDYNGWRNAMASLEAGAASGRHVETWNLPGGQTYRVTGRPHPDGAIAFLFEDISSEIAMTRRFRAELSLGAEILDGIDAAVAIFDRDGRVVGANRAFEQIWGTETAQSLRGYVELWRRTAADSPGFQNLRRALATDRGDAPLQGAVAGPDQGLLSWRVKPLSGGRRMVSFATAVAGGMPIAAGAEPGILRTGAEAPGSAPDPAPAEKTAAAG</sequence>
<name>A0A1H6NDK2_9RHOB</name>
<evidence type="ECO:0000313" key="4">
    <source>
        <dbReference type="EMBL" id="SEI08140.1"/>
    </source>
</evidence>